<accession>A0A366DD44</accession>
<keyword evidence="2" id="KW-1185">Reference proteome</keyword>
<dbReference type="OrthoDB" id="3268595at2"/>
<reference evidence="1 2" key="1">
    <citation type="submission" date="2018-06" db="EMBL/GenBank/DDBJ databases">
        <title>Genomic Encyclopedia of Type Strains, Phase IV (KMG-IV): sequencing the most valuable type-strain genomes for metagenomic binning, comparative biology and taxonomic classification.</title>
        <authorList>
            <person name="Goeker M."/>
        </authorList>
    </citation>
    <scope>NUCLEOTIDE SEQUENCE [LARGE SCALE GENOMIC DNA]</scope>
    <source>
        <strain evidence="1 2">DSM 44599</strain>
    </source>
</reference>
<dbReference type="RefSeq" id="WP_067503836.1">
    <property type="nucleotide sequence ID" value="NZ_QNRE01000010.1"/>
</dbReference>
<protein>
    <recommendedName>
        <fullName evidence="3">Phage Mu protein F like protein</fullName>
    </recommendedName>
</protein>
<name>A0A366DD44_9NOCA</name>
<dbReference type="AlphaFoldDB" id="A0A366DD44"/>
<gene>
    <name evidence="1" type="ORF">DFR74_110227</name>
</gene>
<dbReference type="EMBL" id="QNRE01000010">
    <property type="protein sequence ID" value="RBO87971.1"/>
    <property type="molecule type" value="Genomic_DNA"/>
</dbReference>
<evidence type="ECO:0000313" key="2">
    <source>
        <dbReference type="Proteomes" id="UP000252586"/>
    </source>
</evidence>
<evidence type="ECO:0000313" key="1">
    <source>
        <dbReference type="EMBL" id="RBO87971.1"/>
    </source>
</evidence>
<organism evidence="1 2">
    <name type="scientific">Nocardia puris</name>
    <dbReference type="NCBI Taxonomy" id="208602"/>
    <lineage>
        <taxon>Bacteria</taxon>
        <taxon>Bacillati</taxon>
        <taxon>Actinomycetota</taxon>
        <taxon>Actinomycetes</taxon>
        <taxon>Mycobacteriales</taxon>
        <taxon>Nocardiaceae</taxon>
        <taxon>Nocardia</taxon>
    </lineage>
</organism>
<sequence length="350" mass="38312">MAVSQVLRWLISTRAARREAILNTTADRIEAHWRMTDPWDGHQVATFASTAAEASTVAQEAIVSLATATQMAYLSDFGIGIEFAPDVPAEVRLFTDLASQFVTPTRVVSAGRESVRLPVAEPYQRLARSYRANVADGKPADIALAQSITRGRIVTATNLALAEREAEHQILTEAVRQGKPVIGWRRVIHPERSETGVCGLCIAASGRIYSVDELKPLHAECKCETMPVTADRDPGGALNDEDLKRLYQDAGGTGRGDLKKTRYAVGDHGELQAVLIPARRGDPVHRHRPAGRPDPVDLDAFQREHEAATRHLPLMRQILAQALARGAEEDSGPIRYQRAQIARFEAIVNG</sequence>
<dbReference type="Proteomes" id="UP000252586">
    <property type="component" value="Unassembled WGS sequence"/>
</dbReference>
<comment type="caution">
    <text evidence="1">The sequence shown here is derived from an EMBL/GenBank/DDBJ whole genome shotgun (WGS) entry which is preliminary data.</text>
</comment>
<dbReference type="STRING" id="1210090.GCA_001613185_00945"/>
<evidence type="ECO:0008006" key="3">
    <source>
        <dbReference type="Google" id="ProtNLM"/>
    </source>
</evidence>
<proteinExistence type="predicted"/>